<evidence type="ECO:0000256" key="1">
    <source>
        <dbReference type="ARBA" id="ARBA00004651"/>
    </source>
</evidence>
<sequence length="396" mass="43267">MQINDKKTVNNSTTLNKHLISIMSIAGALTVANIYYIQPLLAQIAQYYHVAEGYSSLLATLTQIGYALGLLLILPLADILEKRCLILTMLLGAATFLLLFFLAPTISIALFASLGIGFCSVVPQLLIPFAVQLSQPYERGRVIGSLIGGLLIGILLSRVVSGLIGKYITWKAMYFIAACFMLLLWLCLRFALPKSYGNSTMKYSESLKSMIGLIKQFSVLRESSIIGAMGFLAFSTFWTALVFLLQGSHYHMGADVAGLFGLVGVVGALFSKTAGKLSDKKGARFTVGINILIIIAAYVVFIIWGFQLWGLIVGVILLDLGVQSSNVSNQTRIHQLSDKARNRVTSIYMVSYFLGGALGSWLGAFSFQYFGWIGVCFTGLLSQLIALYVHFRVINN</sequence>
<organism evidence="8 9">
    <name type="scientific">Liquorilactobacillus sucicola DSM 21376 = JCM 15457</name>
    <dbReference type="NCBI Taxonomy" id="1423806"/>
    <lineage>
        <taxon>Bacteria</taxon>
        <taxon>Bacillati</taxon>
        <taxon>Bacillota</taxon>
        <taxon>Bacilli</taxon>
        <taxon>Lactobacillales</taxon>
        <taxon>Lactobacillaceae</taxon>
        <taxon>Liquorilactobacillus</taxon>
    </lineage>
</organism>
<feature type="transmembrane region" description="Helical" evidence="6">
    <location>
        <begin position="84"/>
        <end position="102"/>
    </location>
</feature>
<feature type="transmembrane region" description="Helical" evidence="6">
    <location>
        <begin position="172"/>
        <end position="192"/>
    </location>
</feature>
<dbReference type="PROSITE" id="PS50850">
    <property type="entry name" value="MFS"/>
    <property type="match status" value="1"/>
</dbReference>
<evidence type="ECO:0000313" key="9">
    <source>
        <dbReference type="Proteomes" id="UP000050961"/>
    </source>
</evidence>
<comment type="subcellular location">
    <subcellularLocation>
        <location evidence="1">Cell membrane</location>
        <topology evidence="1">Multi-pass membrane protein</topology>
    </subcellularLocation>
</comment>
<dbReference type="Proteomes" id="UP000050961">
    <property type="component" value="Unassembled WGS sequence"/>
</dbReference>
<dbReference type="EMBL" id="AYZF01000017">
    <property type="protein sequence ID" value="KRN05501.1"/>
    <property type="molecule type" value="Genomic_DNA"/>
</dbReference>
<feature type="transmembrane region" description="Helical" evidence="6">
    <location>
        <begin position="57"/>
        <end position="77"/>
    </location>
</feature>
<dbReference type="CDD" id="cd17324">
    <property type="entry name" value="MFS_NepI_like"/>
    <property type="match status" value="1"/>
</dbReference>
<feature type="transmembrane region" description="Helical" evidence="6">
    <location>
        <begin position="306"/>
        <end position="323"/>
    </location>
</feature>
<dbReference type="InterPro" id="IPR020846">
    <property type="entry name" value="MFS_dom"/>
</dbReference>
<accession>A0A023CUN0</accession>
<feature type="transmembrane region" description="Helical" evidence="6">
    <location>
        <begin position="142"/>
        <end position="160"/>
    </location>
</feature>
<dbReference type="Pfam" id="PF07690">
    <property type="entry name" value="MFS_1"/>
    <property type="match status" value="1"/>
</dbReference>
<dbReference type="PANTHER" id="PTHR42910:SF1">
    <property type="entry name" value="MAJOR FACILITATOR SUPERFAMILY (MFS) PROFILE DOMAIN-CONTAINING PROTEIN"/>
    <property type="match status" value="1"/>
</dbReference>
<dbReference type="AlphaFoldDB" id="A0A023CUN0"/>
<feature type="transmembrane region" description="Helical" evidence="6">
    <location>
        <begin position="20"/>
        <end position="37"/>
    </location>
</feature>
<dbReference type="RefSeq" id="WP_034987049.1">
    <property type="nucleotide sequence ID" value="NZ_AYZF01000017.1"/>
</dbReference>
<dbReference type="OrthoDB" id="9815356at2"/>
<keyword evidence="9" id="KW-1185">Reference proteome</keyword>
<dbReference type="eggNOG" id="COG2814">
    <property type="taxonomic scope" value="Bacteria"/>
</dbReference>
<dbReference type="Gene3D" id="1.20.1250.20">
    <property type="entry name" value="MFS general substrate transporter like domains"/>
    <property type="match status" value="1"/>
</dbReference>
<evidence type="ECO:0000256" key="2">
    <source>
        <dbReference type="ARBA" id="ARBA00022448"/>
    </source>
</evidence>
<dbReference type="GO" id="GO:0022857">
    <property type="term" value="F:transmembrane transporter activity"/>
    <property type="evidence" value="ECO:0007669"/>
    <property type="project" value="InterPro"/>
</dbReference>
<feature type="transmembrane region" description="Helical" evidence="6">
    <location>
        <begin position="369"/>
        <end position="391"/>
    </location>
</feature>
<evidence type="ECO:0000256" key="6">
    <source>
        <dbReference type="SAM" id="Phobius"/>
    </source>
</evidence>
<comment type="caution">
    <text evidence="8">The sequence shown here is derived from an EMBL/GenBank/DDBJ whole genome shotgun (WGS) entry which is preliminary data.</text>
</comment>
<dbReference type="InterPro" id="IPR011701">
    <property type="entry name" value="MFS"/>
</dbReference>
<feature type="transmembrane region" description="Helical" evidence="6">
    <location>
        <begin position="250"/>
        <end position="270"/>
    </location>
</feature>
<dbReference type="STRING" id="1423806.FD15_GL002057"/>
<evidence type="ECO:0000256" key="3">
    <source>
        <dbReference type="ARBA" id="ARBA00022692"/>
    </source>
</evidence>
<feature type="transmembrane region" description="Helical" evidence="6">
    <location>
        <begin position="282"/>
        <end position="300"/>
    </location>
</feature>
<evidence type="ECO:0000313" key="8">
    <source>
        <dbReference type="EMBL" id="KRN05501.1"/>
    </source>
</evidence>
<dbReference type="InterPro" id="IPR036259">
    <property type="entry name" value="MFS_trans_sf"/>
</dbReference>
<proteinExistence type="predicted"/>
<dbReference type="GO" id="GO:0005886">
    <property type="term" value="C:plasma membrane"/>
    <property type="evidence" value="ECO:0007669"/>
    <property type="project" value="UniProtKB-SubCell"/>
</dbReference>
<evidence type="ECO:0000259" key="7">
    <source>
        <dbReference type="PROSITE" id="PS50850"/>
    </source>
</evidence>
<keyword evidence="2" id="KW-0813">Transport</keyword>
<reference evidence="8 9" key="1">
    <citation type="journal article" date="2015" name="Genome Announc.">
        <title>Expanding the biotechnology potential of lactobacilli through comparative genomics of 213 strains and associated genera.</title>
        <authorList>
            <person name="Sun Z."/>
            <person name="Harris H.M."/>
            <person name="McCann A."/>
            <person name="Guo C."/>
            <person name="Argimon S."/>
            <person name="Zhang W."/>
            <person name="Yang X."/>
            <person name="Jeffery I.B."/>
            <person name="Cooney J.C."/>
            <person name="Kagawa T.F."/>
            <person name="Liu W."/>
            <person name="Song Y."/>
            <person name="Salvetti E."/>
            <person name="Wrobel A."/>
            <person name="Rasinkangas P."/>
            <person name="Parkhill J."/>
            <person name="Rea M.C."/>
            <person name="O'Sullivan O."/>
            <person name="Ritari J."/>
            <person name="Douillard F.P."/>
            <person name="Paul Ross R."/>
            <person name="Yang R."/>
            <person name="Briner A.E."/>
            <person name="Felis G.E."/>
            <person name="de Vos W.M."/>
            <person name="Barrangou R."/>
            <person name="Klaenhammer T.R."/>
            <person name="Caufield P.W."/>
            <person name="Cui Y."/>
            <person name="Zhang H."/>
            <person name="O'Toole P.W."/>
        </authorList>
    </citation>
    <scope>NUCLEOTIDE SEQUENCE [LARGE SCALE GENOMIC DNA]</scope>
    <source>
        <strain evidence="8 9">DSM 21376</strain>
    </source>
</reference>
<keyword evidence="4 6" id="KW-1133">Transmembrane helix</keyword>
<feature type="domain" description="Major facilitator superfamily (MFS) profile" evidence="7">
    <location>
        <begin position="19"/>
        <end position="396"/>
    </location>
</feature>
<dbReference type="PANTHER" id="PTHR42910">
    <property type="entry name" value="TRANSPORTER SCO4007-RELATED"/>
    <property type="match status" value="1"/>
</dbReference>
<feature type="transmembrane region" description="Helical" evidence="6">
    <location>
        <begin position="344"/>
        <end position="363"/>
    </location>
</feature>
<protein>
    <submittedName>
        <fullName evidence="8">Major facilitator family transporter</fullName>
    </submittedName>
</protein>
<keyword evidence="3 6" id="KW-0812">Transmembrane</keyword>
<evidence type="ECO:0000256" key="4">
    <source>
        <dbReference type="ARBA" id="ARBA00022989"/>
    </source>
</evidence>
<name>A0A023CUN0_9LACO</name>
<keyword evidence="5 6" id="KW-0472">Membrane</keyword>
<dbReference type="PATRIC" id="fig|1423806.3.peg.2094"/>
<dbReference type="SUPFAM" id="SSF103473">
    <property type="entry name" value="MFS general substrate transporter"/>
    <property type="match status" value="1"/>
</dbReference>
<feature type="transmembrane region" description="Helical" evidence="6">
    <location>
        <begin position="225"/>
        <end position="244"/>
    </location>
</feature>
<evidence type="ECO:0000256" key="5">
    <source>
        <dbReference type="ARBA" id="ARBA00023136"/>
    </source>
</evidence>
<gene>
    <name evidence="8" type="ORF">FD15_GL002057</name>
</gene>
<feature type="transmembrane region" description="Helical" evidence="6">
    <location>
        <begin position="108"/>
        <end position="130"/>
    </location>
</feature>